<dbReference type="Proteomes" id="UP000472262">
    <property type="component" value="Unassembled WGS sequence"/>
</dbReference>
<protein>
    <submittedName>
        <fullName evidence="11">Phospholipid transfer protein-like</fullName>
    </submittedName>
</protein>
<proteinExistence type="inferred from homology"/>
<dbReference type="GO" id="GO:1904121">
    <property type="term" value="F:phosphatidylethanolamine transfer activity"/>
    <property type="evidence" value="ECO:0007669"/>
    <property type="project" value="TreeGrafter"/>
</dbReference>
<keyword evidence="5 7" id="KW-1015">Disulfide bond</keyword>
<dbReference type="InterPro" id="IPR017954">
    <property type="entry name" value="Lipid-bd_serum_glycop_CS"/>
</dbReference>
<comment type="subcellular location">
    <subcellularLocation>
        <location evidence="1">Secreted</location>
    </subcellularLocation>
</comment>
<dbReference type="AlphaFoldDB" id="A0A672N962"/>
<dbReference type="CDD" id="cd00025">
    <property type="entry name" value="BPI1"/>
    <property type="match status" value="1"/>
</dbReference>
<name>A0A672N962_SINGR</name>
<evidence type="ECO:0000256" key="2">
    <source>
        <dbReference type="ARBA" id="ARBA00007292"/>
    </source>
</evidence>
<evidence type="ECO:0000256" key="4">
    <source>
        <dbReference type="ARBA" id="ARBA00022729"/>
    </source>
</evidence>
<dbReference type="OMA" id="LDMDFRX"/>
<comment type="similarity">
    <text evidence="2">Belongs to the BPI/LBP/Plunc superfamily. BPI/LBP family.</text>
</comment>
<dbReference type="FunFam" id="3.15.20.10:FF:000001">
    <property type="entry name" value="Phospholipid transfer protein"/>
    <property type="match status" value="1"/>
</dbReference>
<dbReference type="InterPro" id="IPR032942">
    <property type="entry name" value="BPI/LBP/Plunc"/>
</dbReference>
<evidence type="ECO:0000256" key="5">
    <source>
        <dbReference type="ARBA" id="ARBA00023157"/>
    </source>
</evidence>
<dbReference type="SMART" id="SM00328">
    <property type="entry name" value="BPI1"/>
    <property type="match status" value="1"/>
</dbReference>
<dbReference type="InterPro" id="IPR001124">
    <property type="entry name" value="Lipid-bd_serum_glycop_C"/>
</dbReference>
<dbReference type="InParanoid" id="A0A672N962"/>
<dbReference type="Gene3D" id="3.15.10.10">
    <property type="entry name" value="Bactericidal permeability-increasing protein, domain 1"/>
    <property type="match status" value="1"/>
</dbReference>
<dbReference type="PROSITE" id="PS00400">
    <property type="entry name" value="LBP_BPI_CETP"/>
    <property type="match status" value="1"/>
</dbReference>
<feature type="signal peptide" evidence="8">
    <location>
        <begin position="1"/>
        <end position="21"/>
    </location>
</feature>
<evidence type="ECO:0000256" key="7">
    <source>
        <dbReference type="PIRSR" id="PIRSR002417-50"/>
    </source>
</evidence>
<dbReference type="SMART" id="SM00329">
    <property type="entry name" value="BPI2"/>
    <property type="match status" value="1"/>
</dbReference>
<feature type="chain" id="PRO_5025542197" evidence="8">
    <location>
        <begin position="22"/>
        <end position="526"/>
    </location>
</feature>
<reference evidence="11" key="1">
    <citation type="submission" date="2025-08" db="UniProtKB">
        <authorList>
            <consortium name="Ensembl"/>
        </authorList>
    </citation>
    <scope>IDENTIFICATION</scope>
</reference>
<dbReference type="PIRSF" id="PIRSF002417">
    <property type="entry name" value="Lipid_binding_protein"/>
    <property type="match status" value="1"/>
</dbReference>
<feature type="domain" description="Lipid-binding serum glycoprotein N-terminal" evidence="9">
    <location>
        <begin position="29"/>
        <end position="246"/>
    </location>
</feature>
<feature type="domain" description="Lipid-binding serum glycoprotein C-terminal" evidence="10">
    <location>
        <begin position="261"/>
        <end position="464"/>
    </location>
</feature>
<dbReference type="GO" id="GO:0120017">
    <property type="term" value="F:ceramide transfer activity"/>
    <property type="evidence" value="ECO:0007669"/>
    <property type="project" value="TreeGrafter"/>
</dbReference>
<keyword evidence="12" id="KW-1185">Reference proteome</keyword>
<evidence type="ECO:0000313" key="11">
    <source>
        <dbReference type="Ensembl" id="ENSSGRP00000046515.1"/>
    </source>
</evidence>
<evidence type="ECO:0000259" key="9">
    <source>
        <dbReference type="SMART" id="SM00328"/>
    </source>
</evidence>
<evidence type="ECO:0000313" key="12">
    <source>
        <dbReference type="Proteomes" id="UP000472262"/>
    </source>
</evidence>
<dbReference type="InterPro" id="IPR017942">
    <property type="entry name" value="Lipid-bd_serum_glycop_N"/>
</dbReference>
<keyword evidence="6" id="KW-0325">Glycoprotein</keyword>
<dbReference type="PANTHER" id="PTHR10504">
    <property type="entry name" value="BACTERICIDAL PERMEABILITY-INCREASING BPI PROTEIN-RELATED"/>
    <property type="match status" value="1"/>
</dbReference>
<dbReference type="Ensembl" id="ENSSGRT00000049763.1">
    <property type="protein sequence ID" value="ENSSGRP00000046515.1"/>
    <property type="gene ID" value="ENSSGRG00000024889.1"/>
</dbReference>
<gene>
    <name evidence="11" type="primary">pltp</name>
</gene>
<dbReference type="Pfam" id="PF02886">
    <property type="entry name" value="LBP_BPI_CETP_C"/>
    <property type="match status" value="1"/>
</dbReference>
<evidence type="ECO:0000256" key="1">
    <source>
        <dbReference type="ARBA" id="ARBA00004613"/>
    </source>
</evidence>
<feature type="disulfide bond" evidence="7">
    <location>
        <begin position="149"/>
        <end position="188"/>
    </location>
</feature>
<keyword evidence="3" id="KW-0964">Secreted</keyword>
<organism evidence="11 12">
    <name type="scientific">Sinocyclocheilus grahami</name>
    <name type="common">Dianchi golden-line fish</name>
    <name type="synonym">Barbus grahami</name>
    <dbReference type="NCBI Taxonomy" id="75366"/>
    <lineage>
        <taxon>Eukaryota</taxon>
        <taxon>Metazoa</taxon>
        <taxon>Chordata</taxon>
        <taxon>Craniata</taxon>
        <taxon>Vertebrata</taxon>
        <taxon>Euteleostomi</taxon>
        <taxon>Actinopterygii</taxon>
        <taxon>Neopterygii</taxon>
        <taxon>Teleostei</taxon>
        <taxon>Ostariophysi</taxon>
        <taxon>Cypriniformes</taxon>
        <taxon>Cyprinidae</taxon>
        <taxon>Cyprininae</taxon>
        <taxon>Sinocyclocheilus</taxon>
    </lineage>
</organism>
<dbReference type="Pfam" id="PF01273">
    <property type="entry name" value="LBP_BPI_CETP"/>
    <property type="match status" value="1"/>
</dbReference>
<dbReference type="SUPFAM" id="SSF55394">
    <property type="entry name" value="Bactericidal permeability-increasing protein, BPI"/>
    <property type="match status" value="2"/>
</dbReference>
<dbReference type="GO" id="GO:0035627">
    <property type="term" value="P:ceramide transport"/>
    <property type="evidence" value="ECO:0007669"/>
    <property type="project" value="TreeGrafter"/>
</dbReference>
<dbReference type="GO" id="GO:0008289">
    <property type="term" value="F:lipid binding"/>
    <property type="evidence" value="ECO:0007669"/>
    <property type="project" value="InterPro"/>
</dbReference>
<evidence type="ECO:0000256" key="3">
    <source>
        <dbReference type="ARBA" id="ARBA00022525"/>
    </source>
</evidence>
<evidence type="ECO:0000256" key="8">
    <source>
        <dbReference type="SAM" id="SignalP"/>
    </source>
</evidence>
<dbReference type="Gene3D" id="3.15.20.10">
    <property type="entry name" value="Bactericidal permeability-increasing protein, domain 2"/>
    <property type="match status" value="1"/>
</dbReference>
<accession>A0A672N962</accession>
<dbReference type="InterPro" id="IPR030675">
    <property type="entry name" value="BPI/LBP"/>
</dbReference>
<dbReference type="FunFam" id="3.15.10.10:FF:000001">
    <property type="entry name" value="phospholipid transfer protein-like"/>
    <property type="match status" value="1"/>
</dbReference>
<dbReference type="InterPro" id="IPR017943">
    <property type="entry name" value="Bactericidal_perm-incr_a/b_dom"/>
</dbReference>
<dbReference type="FunCoup" id="A0A672N962">
    <property type="interactions" value="585"/>
</dbReference>
<dbReference type="GO" id="GO:0034375">
    <property type="term" value="P:high-density lipoprotein particle remodeling"/>
    <property type="evidence" value="ECO:0007669"/>
    <property type="project" value="TreeGrafter"/>
</dbReference>
<reference evidence="11" key="2">
    <citation type="submission" date="2025-09" db="UniProtKB">
        <authorList>
            <consortium name="Ensembl"/>
        </authorList>
    </citation>
    <scope>IDENTIFICATION</scope>
</reference>
<sequence>MLIFGKFSVIFLLSLITMTLAEPPGCKIRITDRGLEMLKAETKKFVEEELSNITMPEMRGKEGRFQYTIKDVKITELNLTSDLRFQPDVGLLFEVQNSSITLNFQRRILYWLFYDEGAINASAEGVNIFTVLHLIKDKDGRLKISNVTCDAFITKMRARFSGTLGRVYDFIGTFLTTGMRFVLNKQICPALNHAALVLINQLLETIPVRTEVDSYVGIDYSLLHDPVVTETSLDMDFRGMFYDLKNENETLVNYAVNPVVREYDRMIYLSLSEYFFDSGLFSYFKGGLQKQLLLDSFQMPKDLEMLLRTTYLGTIMMLNPALMEHPLSLELEVTSPPRSTIKTSGASVAVNCNVKVLVLPPGKPAVQLSSMTMEGKFNAKVSMKGKHLAIHLDLRRFKIFSNQSALESLALIPLQGPLKTMLQISVVPLINNYIKRGVQIPLPDGIDFIEEVVEYHNGYIIVGANLHFRTGLREIIERKLSGHTISVGNNSPLAGVTPQTTRLPRSCRPCQHLHYIPAHGISVEKM</sequence>
<evidence type="ECO:0000259" key="10">
    <source>
        <dbReference type="SMART" id="SM00329"/>
    </source>
</evidence>
<keyword evidence="4 8" id="KW-0732">Signal</keyword>
<dbReference type="GO" id="GO:1990050">
    <property type="term" value="F:phosphatidic acid transfer activity"/>
    <property type="evidence" value="ECO:0007669"/>
    <property type="project" value="TreeGrafter"/>
</dbReference>
<dbReference type="GO" id="GO:0005615">
    <property type="term" value="C:extracellular space"/>
    <property type="evidence" value="ECO:0007669"/>
    <property type="project" value="InterPro"/>
</dbReference>
<evidence type="ECO:0000256" key="6">
    <source>
        <dbReference type="ARBA" id="ARBA00023180"/>
    </source>
</evidence>
<dbReference type="PANTHER" id="PTHR10504:SF16">
    <property type="entry name" value="PHOSPHOLIPID TRANSFER PROTEIN"/>
    <property type="match status" value="1"/>
</dbReference>